<dbReference type="RefSeq" id="XP_029647941.1">
    <property type="nucleotide sequence ID" value="XM_029792081.2"/>
</dbReference>
<protein>
    <recommendedName>
        <fullName evidence="6">Tetraspanin</fullName>
    </recommendedName>
</protein>
<gene>
    <name evidence="8" type="primary">LOC115221981</name>
</gene>
<dbReference type="FunFam" id="1.10.1450.10:FF:000029">
    <property type="entry name" value="Tetraspanin"/>
    <property type="match status" value="1"/>
</dbReference>
<dbReference type="PIRSF" id="PIRSF002419">
    <property type="entry name" value="Tetraspanin"/>
    <property type="match status" value="1"/>
</dbReference>
<dbReference type="AlphaFoldDB" id="A0A6P7TEI4"/>
<dbReference type="Proteomes" id="UP000515154">
    <property type="component" value="Linkage group LG19"/>
</dbReference>
<dbReference type="SUPFAM" id="SSF48652">
    <property type="entry name" value="Tetraspanin"/>
    <property type="match status" value="1"/>
</dbReference>
<dbReference type="KEGG" id="osn:115221981"/>
<keyword evidence="7" id="KW-1185">Reference proteome</keyword>
<accession>A0A6P7TEI4</accession>
<evidence type="ECO:0000256" key="6">
    <source>
        <dbReference type="RuleBase" id="RU361218"/>
    </source>
</evidence>
<sequence>MSKNRMQSAMVSAPVVTCMKTLLMVFNFMFWITGITILAIGIWTKVQLYLYMELSTLYYKEAPYVLIGVGAVIVLVGSIGCCCTVKGNSCLLYIYAGFLVVVFVVELSTGIAGFIFKNKLEKGFQVGLRTALDHYEDKDYAPSSNAIDGLQKTLDCCGINSYEDWLKTKWSQANPDTVPKSCCRNHDKCDNRIPRDNSSDIFQQGCYRKVVDFMNGNLGLIGGVILGISFFQLLGAILACCLAKSINKAKYEQVA</sequence>
<dbReference type="InterPro" id="IPR008952">
    <property type="entry name" value="Tetraspanin_EC2_sf"/>
</dbReference>
<dbReference type="Gene3D" id="1.10.1450.10">
    <property type="entry name" value="Tetraspanin"/>
    <property type="match status" value="1"/>
</dbReference>
<dbReference type="Pfam" id="PF00335">
    <property type="entry name" value="Tetraspanin"/>
    <property type="match status" value="1"/>
</dbReference>
<dbReference type="GO" id="GO:0005886">
    <property type="term" value="C:plasma membrane"/>
    <property type="evidence" value="ECO:0007669"/>
    <property type="project" value="TreeGrafter"/>
</dbReference>
<reference evidence="8" key="1">
    <citation type="submission" date="2025-08" db="UniProtKB">
        <authorList>
            <consortium name="RefSeq"/>
        </authorList>
    </citation>
    <scope>IDENTIFICATION</scope>
</reference>
<evidence type="ECO:0000256" key="5">
    <source>
        <dbReference type="ARBA" id="ARBA00023136"/>
    </source>
</evidence>
<dbReference type="InterPro" id="IPR018499">
    <property type="entry name" value="Tetraspanin/Peripherin"/>
</dbReference>
<dbReference type="PRINTS" id="PR00259">
    <property type="entry name" value="TMFOUR"/>
</dbReference>
<name>A0A6P7TEI4_9MOLL</name>
<dbReference type="InterPro" id="IPR000301">
    <property type="entry name" value="Tetraspanin_animals"/>
</dbReference>
<keyword evidence="4 6" id="KW-1133">Transmembrane helix</keyword>
<comment type="similarity">
    <text evidence="2 6">Belongs to the tetraspanin (TM4SF) family.</text>
</comment>
<evidence type="ECO:0000256" key="2">
    <source>
        <dbReference type="ARBA" id="ARBA00006840"/>
    </source>
</evidence>
<evidence type="ECO:0000256" key="3">
    <source>
        <dbReference type="ARBA" id="ARBA00022692"/>
    </source>
</evidence>
<feature type="transmembrane region" description="Helical" evidence="6">
    <location>
        <begin position="64"/>
        <end position="85"/>
    </location>
</feature>
<comment type="subcellular location">
    <subcellularLocation>
        <location evidence="1 6">Membrane</location>
        <topology evidence="1 6">Multi-pass membrane protein</topology>
    </subcellularLocation>
</comment>
<evidence type="ECO:0000313" key="8">
    <source>
        <dbReference type="RefSeq" id="XP_029647941.1"/>
    </source>
</evidence>
<feature type="transmembrane region" description="Helical" evidence="6">
    <location>
        <begin position="92"/>
        <end position="116"/>
    </location>
</feature>
<evidence type="ECO:0000256" key="4">
    <source>
        <dbReference type="ARBA" id="ARBA00022989"/>
    </source>
</evidence>
<evidence type="ECO:0000256" key="1">
    <source>
        <dbReference type="ARBA" id="ARBA00004141"/>
    </source>
</evidence>
<feature type="transmembrane region" description="Helical" evidence="6">
    <location>
        <begin position="218"/>
        <end position="243"/>
    </location>
</feature>
<organism evidence="7 8">
    <name type="scientific">Octopus sinensis</name>
    <name type="common">East Asian common octopus</name>
    <dbReference type="NCBI Taxonomy" id="2607531"/>
    <lineage>
        <taxon>Eukaryota</taxon>
        <taxon>Metazoa</taxon>
        <taxon>Spiralia</taxon>
        <taxon>Lophotrochozoa</taxon>
        <taxon>Mollusca</taxon>
        <taxon>Cephalopoda</taxon>
        <taxon>Coleoidea</taxon>
        <taxon>Octopodiformes</taxon>
        <taxon>Octopoda</taxon>
        <taxon>Incirrata</taxon>
        <taxon>Octopodidae</taxon>
        <taxon>Octopus</taxon>
    </lineage>
</organism>
<keyword evidence="3 6" id="KW-0812">Transmembrane</keyword>
<dbReference type="PANTHER" id="PTHR19282">
    <property type="entry name" value="TETRASPANIN"/>
    <property type="match status" value="1"/>
</dbReference>
<evidence type="ECO:0000313" key="7">
    <source>
        <dbReference type="Proteomes" id="UP000515154"/>
    </source>
</evidence>
<keyword evidence="5 6" id="KW-0472">Membrane</keyword>
<dbReference type="PANTHER" id="PTHR19282:SF252">
    <property type="entry name" value="TETRASPANIN"/>
    <property type="match status" value="1"/>
</dbReference>
<proteinExistence type="inferred from homology"/>
<feature type="transmembrane region" description="Helical" evidence="6">
    <location>
        <begin position="21"/>
        <end position="44"/>
    </location>
</feature>